<comment type="caution">
    <text evidence="1">The sequence shown here is derived from an EMBL/GenBank/DDBJ whole genome shotgun (WGS) entry which is preliminary data.</text>
</comment>
<dbReference type="InterPro" id="IPR022385">
    <property type="entry name" value="Rhs_assc_core"/>
</dbReference>
<accession>A0A2A3M6H4</accession>
<proteinExistence type="predicted"/>
<dbReference type="Proteomes" id="UP000218102">
    <property type="component" value="Unassembled WGS sequence"/>
</dbReference>
<evidence type="ECO:0000313" key="1">
    <source>
        <dbReference type="EMBL" id="PBJ95656.1"/>
    </source>
</evidence>
<dbReference type="NCBIfam" id="TIGR03696">
    <property type="entry name" value="Rhs_assc_core"/>
    <property type="match status" value="1"/>
</dbReference>
<dbReference type="SUPFAM" id="SSF56399">
    <property type="entry name" value="ADP-ribosylation"/>
    <property type="match status" value="1"/>
</dbReference>
<dbReference type="EMBL" id="NTME01000008">
    <property type="protein sequence ID" value="PBJ95656.1"/>
    <property type="molecule type" value="Genomic_DNA"/>
</dbReference>
<sequence>MIQPISASVSLCRSVRYDPYGIQPGRSASLLAFNGECQDRLTGSYLLGNGRRAYSPALRRFLSADRLSPFSQGGINGYAYCLGDPVNRMDPSGEFSVLGALKAFKQVLWVAARIKNFGLRNSTLKTVSELAKYGDKVGAAMIGAGIPGGQEVLTVSLGVTVAVKTIKFLPTITPPTSMLRAVGRMPNQM</sequence>
<organism evidence="1 2">
    <name type="scientific">Pseudomonas plecoglossicida</name>
    <dbReference type="NCBI Taxonomy" id="70775"/>
    <lineage>
        <taxon>Bacteria</taxon>
        <taxon>Pseudomonadati</taxon>
        <taxon>Pseudomonadota</taxon>
        <taxon>Gammaproteobacteria</taxon>
        <taxon>Pseudomonadales</taxon>
        <taxon>Pseudomonadaceae</taxon>
        <taxon>Pseudomonas</taxon>
    </lineage>
</organism>
<gene>
    <name evidence="1" type="ORF">CMV24_11375</name>
</gene>
<dbReference type="AlphaFoldDB" id="A0A2A3M6H4"/>
<dbReference type="Gene3D" id="2.180.10.10">
    <property type="entry name" value="RHS repeat-associated core"/>
    <property type="match status" value="1"/>
</dbReference>
<evidence type="ECO:0008006" key="3">
    <source>
        <dbReference type="Google" id="ProtNLM"/>
    </source>
</evidence>
<name>A0A2A3M6H4_PSEDL</name>
<protein>
    <recommendedName>
        <fullName evidence="3">RHS repeat-associated core domain-containing protein</fullName>
    </recommendedName>
</protein>
<reference evidence="1 2" key="1">
    <citation type="submission" date="2017-09" db="EMBL/GenBank/DDBJ databases">
        <authorList>
            <person name="Ehlers B."/>
            <person name="Leendertz F.H."/>
        </authorList>
    </citation>
    <scope>NUCLEOTIDE SEQUENCE [LARGE SCALE GENOMIC DNA]</scope>
    <source>
        <strain evidence="1 2">DJ-1</strain>
    </source>
</reference>
<evidence type="ECO:0000313" key="2">
    <source>
        <dbReference type="Proteomes" id="UP000218102"/>
    </source>
</evidence>